<dbReference type="InterPro" id="IPR050325">
    <property type="entry name" value="Prot/Nucl_acid_deglycase"/>
</dbReference>
<evidence type="ECO:0000313" key="4">
    <source>
        <dbReference type="EMBL" id="KAH8997984.1"/>
    </source>
</evidence>
<dbReference type="Proteomes" id="UP001201163">
    <property type="component" value="Unassembled WGS sequence"/>
</dbReference>
<comment type="caution">
    <text evidence="4">The sequence shown here is derived from an EMBL/GenBank/DDBJ whole genome shotgun (WGS) entry which is preliminary data.</text>
</comment>
<dbReference type="GO" id="GO:0006979">
    <property type="term" value="P:response to oxidative stress"/>
    <property type="evidence" value="ECO:0007669"/>
    <property type="project" value="TreeGrafter"/>
</dbReference>
<dbReference type="PANTHER" id="PTHR48094">
    <property type="entry name" value="PROTEIN/NUCLEIC ACID DEGLYCASE DJ-1-RELATED"/>
    <property type="match status" value="1"/>
</dbReference>
<evidence type="ECO:0000256" key="2">
    <source>
        <dbReference type="ARBA" id="ARBA00048082"/>
    </source>
</evidence>
<dbReference type="SUPFAM" id="SSF52317">
    <property type="entry name" value="Class I glutamine amidotransferase-like"/>
    <property type="match status" value="1"/>
</dbReference>
<proteinExistence type="predicted"/>
<sequence length="238" mass="25437">MPSALILIANGTEEMEFTIVYDTLIRAGVKCTSAFIAPSDQSGNDQPQPATAQCSRGIRIVPDVLQTQLSETSVGEYDAIIVPGGAKGAETMSQSPLVQTLIKGFYEQGKYVGMICAGSLAAKTSQLPRQPLTSHPSVKKELDEGISAIIRVGAHCMTPDRLRLSRRSSGDLREANHKVLTVAHHFTDSVTVRSQTSFPSRGPGTAFPFAFALVEGLCGAQKRLEVVHPMVFPSGTPL</sequence>
<dbReference type="InterPro" id="IPR029062">
    <property type="entry name" value="Class_I_gatase-like"/>
</dbReference>
<dbReference type="InterPro" id="IPR002818">
    <property type="entry name" value="DJ-1/PfpI"/>
</dbReference>
<evidence type="ECO:0000259" key="3">
    <source>
        <dbReference type="Pfam" id="PF01965"/>
    </source>
</evidence>
<dbReference type="PANTHER" id="PTHR48094:SF12">
    <property type="entry name" value="PARKINSON DISEASE PROTEIN 7 HOMOLOG"/>
    <property type="match status" value="1"/>
</dbReference>
<protein>
    <recommendedName>
        <fullName evidence="1">D-lactate dehydratase</fullName>
        <ecNumber evidence="1">4.2.1.130</ecNumber>
    </recommendedName>
</protein>
<organism evidence="4 5">
    <name type="scientific">Lactarius akahatsu</name>
    <dbReference type="NCBI Taxonomy" id="416441"/>
    <lineage>
        <taxon>Eukaryota</taxon>
        <taxon>Fungi</taxon>
        <taxon>Dikarya</taxon>
        <taxon>Basidiomycota</taxon>
        <taxon>Agaricomycotina</taxon>
        <taxon>Agaricomycetes</taxon>
        <taxon>Russulales</taxon>
        <taxon>Russulaceae</taxon>
        <taxon>Lactarius</taxon>
    </lineage>
</organism>
<evidence type="ECO:0000256" key="1">
    <source>
        <dbReference type="ARBA" id="ARBA00013134"/>
    </source>
</evidence>
<dbReference type="Gene3D" id="3.40.50.880">
    <property type="match status" value="1"/>
</dbReference>
<dbReference type="GO" id="GO:0019172">
    <property type="term" value="F:glyoxalase III activity"/>
    <property type="evidence" value="ECO:0007669"/>
    <property type="project" value="UniProtKB-EC"/>
</dbReference>
<dbReference type="Pfam" id="PF01965">
    <property type="entry name" value="DJ-1_PfpI"/>
    <property type="match status" value="1"/>
</dbReference>
<accession>A0AAD4QGP6</accession>
<dbReference type="GO" id="GO:1903189">
    <property type="term" value="P:glyoxal metabolic process"/>
    <property type="evidence" value="ECO:0007669"/>
    <property type="project" value="TreeGrafter"/>
</dbReference>
<dbReference type="AlphaFoldDB" id="A0AAD4QGP6"/>
<feature type="domain" description="DJ-1/PfpI" evidence="3">
    <location>
        <begin position="3"/>
        <end position="215"/>
    </location>
</feature>
<keyword evidence="5" id="KW-1185">Reference proteome</keyword>
<name>A0AAD4QGP6_9AGAM</name>
<evidence type="ECO:0000313" key="5">
    <source>
        <dbReference type="Proteomes" id="UP001201163"/>
    </source>
</evidence>
<reference evidence="4" key="1">
    <citation type="submission" date="2022-01" db="EMBL/GenBank/DDBJ databases">
        <title>Comparative genomics reveals a dynamic genome evolution in the ectomycorrhizal milk-cap (Lactarius) mushrooms.</title>
        <authorList>
            <consortium name="DOE Joint Genome Institute"/>
            <person name="Lebreton A."/>
            <person name="Tang N."/>
            <person name="Kuo A."/>
            <person name="LaButti K."/>
            <person name="Drula E."/>
            <person name="Barry K."/>
            <person name="Clum A."/>
            <person name="Lipzen A."/>
            <person name="Mousain D."/>
            <person name="Ng V."/>
            <person name="Wang R."/>
            <person name="Wang X."/>
            <person name="Dai Y."/>
            <person name="Henrissat B."/>
            <person name="Grigoriev I.V."/>
            <person name="Guerin-Laguette A."/>
            <person name="Yu F."/>
            <person name="Martin F.M."/>
        </authorList>
    </citation>
    <scope>NUCLEOTIDE SEQUENCE</scope>
    <source>
        <strain evidence="4">QP</strain>
    </source>
</reference>
<dbReference type="EMBL" id="JAKELL010000006">
    <property type="protein sequence ID" value="KAH8997984.1"/>
    <property type="molecule type" value="Genomic_DNA"/>
</dbReference>
<comment type="catalytic activity">
    <reaction evidence="2">
        <text>methylglyoxal + H2O = (R)-lactate + H(+)</text>
        <dbReference type="Rhea" id="RHEA:27754"/>
        <dbReference type="ChEBI" id="CHEBI:15377"/>
        <dbReference type="ChEBI" id="CHEBI:15378"/>
        <dbReference type="ChEBI" id="CHEBI:16004"/>
        <dbReference type="ChEBI" id="CHEBI:17158"/>
        <dbReference type="EC" id="4.2.1.130"/>
    </reaction>
</comment>
<dbReference type="GO" id="GO:0005634">
    <property type="term" value="C:nucleus"/>
    <property type="evidence" value="ECO:0007669"/>
    <property type="project" value="TreeGrafter"/>
</dbReference>
<dbReference type="CDD" id="cd03135">
    <property type="entry name" value="GATase1_DJ-1"/>
    <property type="match status" value="1"/>
</dbReference>
<gene>
    <name evidence="4" type="ORF">EDB92DRAFT_1837284</name>
</gene>
<dbReference type="EC" id="4.2.1.130" evidence="1"/>
<dbReference type="GO" id="GO:0005739">
    <property type="term" value="C:mitochondrion"/>
    <property type="evidence" value="ECO:0007669"/>
    <property type="project" value="TreeGrafter"/>
</dbReference>